<dbReference type="Proteomes" id="UP000887565">
    <property type="component" value="Unplaced"/>
</dbReference>
<name>A0A915HU77_ROMCU</name>
<protein>
    <submittedName>
        <fullName evidence="2">Uncharacterized protein</fullName>
    </submittedName>
</protein>
<proteinExistence type="predicted"/>
<sequence length="159" mass="17895">MDTGMVFLSYETPPGPDGRKIDQFSAINEEPIYSTCKSLDRRTPSIKIHENNIKTPKRESWDFILESKNIMDLADVTNNFGSLDYSGIDRFCKNEKVRLCESSSRKGEPDFSVDYLEKRENFNDDCGTISTVSEFILIKICLCIWGKDVPGTGTSTGAT</sequence>
<evidence type="ECO:0000313" key="1">
    <source>
        <dbReference type="Proteomes" id="UP000887565"/>
    </source>
</evidence>
<dbReference type="AlphaFoldDB" id="A0A915HU77"/>
<reference evidence="2" key="1">
    <citation type="submission" date="2022-11" db="UniProtKB">
        <authorList>
            <consortium name="WormBaseParasite"/>
        </authorList>
    </citation>
    <scope>IDENTIFICATION</scope>
</reference>
<dbReference type="WBParaSite" id="nRc.2.0.1.t05449-RA">
    <property type="protein sequence ID" value="nRc.2.0.1.t05449-RA"/>
    <property type="gene ID" value="nRc.2.0.1.g05449"/>
</dbReference>
<organism evidence="1 2">
    <name type="scientific">Romanomermis culicivorax</name>
    <name type="common">Nematode worm</name>
    <dbReference type="NCBI Taxonomy" id="13658"/>
    <lineage>
        <taxon>Eukaryota</taxon>
        <taxon>Metazoa</taxon>
        <taxon>Ecdysozoa</taxon>
        <taxon>Nematoda</taxon>
        <taxon>Enoplea</taxon>
        <taxon>Dorylaimia</taxon>
        <taxon>Mermithida</taxon>
        <taxon>Mermithoidea</taxon>
        <taxon>Mermithidae</taxon>
        <taxon>Romanomermis</taxon>
    </lineage>
</organism>
<evidence type="ECO:0000313" key="2">
    <source>
        <dbReference type="WBParaSite" id="nRc.2.0.1.t05449-RA"/>
    </source>
</evidence>
<keyword evidence="1" id="KW-1185">Reference proteome</keyword>
<accession>A0A915HU77</accession>